<dbReference type="InterPro" id="IPR052901">
    <property type="entry name" value="Bact_TGase-like"/>
</dbReference>
<feature type="transmembrane region" description="Helical" evidence="2">
    <location>
        <begin position="27"/>
        <end position="46"/>
    </location>
</feature>
<sequence length="816" mass="86751">MKLPVAAGLATAAVTITLYPLFEGGTWFWSCMGAILVTTVAGAVASRMGARPWVAPAVTPVAVLLYLTLVFTPDEAWLRIVPTKDSLVRLAELVGAGFDDIQRYAAPVPDNPGITLLATAGVALIALLVDVFAVRLRRAALAGLPLLALFTVPAAVITEPIGWIAFVIAAFGYIGLLVTDGRERLSRWGRAVVVRRSSGSGRGAAPDTERLALSGKRIGVTAIVLAVLVPAFLPALSPDPLFGFGVGNGLGGGGGNIGIPDAIAKLGGQLRQQSNATVLTYTSSDDVPRYLRIYSLDIFDGTKWTLSPLRGLQEDRVSEGPLPPTPGLRPGVPVKRAEMRVTMSEDIDKLNFLPLPYPARQVDADGDWRADRASLMVFSAHDEAAGLEYRVVTEEPDPSTTELRTAVTLPESERYLQLPDGLDPRVAALARRVTADAATPYEAAVALQEWFTRAGRFTYDVRASGSGAQALSRFLLRDRTGYCEQFAGAMAVMARLLNIPARVSIGYTGGTKIGDVWTVRTHDAHAWPELFFDGIGWLRFEPTPAGAGGQGTAQVPLYSLPITPTADPTTGPSDGPSSNEEDDSGQSAGPARPNPRQLDRDLDGTAIAADPGTPVAVKIGIGAAAALALLLLPAAARLMVRRRRLRRMTRTASGGHAAWAELRDVLTDLGMAGEPSETPRALGRRIAERYALGPQAAESLTRVVTSEERLRYAPTPSASGPVPADLRRIRRDLAPRASRWRRLGAVLAPMSVLRRVRAAGEGALDVFDRLEGLRPRLWRARPGGTQGTATTPERPGATGAGAGDAARERTLTGARR</sequence>
<dbReference type="Gene3D" id="3.10.620.30">
    <property type="match status" value="1"/>
</dbReference>
<feature type="transmembrane region" description="Helical" evidence="2">
    <location>
        <begin position="218"/>
        <end position="236"/>
    </location>
</feature>
<dbReference type="InterPro" id="IPR021878">
    <property type="entry name" value="TgpA_N"/>
</dbReference>
<keyword evidence="2" id="KW-0812">Transmembrane</keyword>
<name>A0ABQ4GDI6_9ACTN</name>
<evidence type="ECO:0000256" key="1">
    <source>
        <dbReference type="SAM" id="MobiDB-lite"/>
    </source>
</evidence>
<dbReference type="RefSeq" id="WP_204046703.1">
    <property type="nucleotide sequence ID" value="NZ_BOOF01000001.1"/>
</dbReference>
<keyword evidence="2" id="KW-1133">Transmembrane helix</keyword>
<dbReference type="SMART" id="SM00460">
    <property type="entry name" value="TGc"/>
    <property type="match status" value="1"/>
</dbReference>
<keyword evidence="5" id="KW-1185">Reference proteome</keyword>
<evidence type="ECO:0000256" key="2">
    <source>
        <dbReference type="SAM" id="Phobius"/>
    </source>
</evidence>
<dbReference type="EMBL" id="BOOF01000001">
    <property type="protein sequence ID" value="GIH59495.1"/>
    <property type="molecule type" value="Genomic_DNA"/>
</dbReference>
<dbReference type="SUPFAM" id="SSF54001">
    <property type="entry name" value="Cysteine proteinases"/>
    <property type="match status" value="1"/>
</dbReference>
<feature type="transmembrane region" description="Helical" evidence="2">
    <location>
        <begin position="53"/>
        <end position="72"/>
    </location>
</feature>
<organism evidence="4 5">
    <name type="scientific">Microbispora siamensis</name>
    <dbReference type="NCBI Taxonomy" id="564413"/>
    <lineage>
        <taxon>Bacteria</taxon>
        <taxon>Bacillati</taxon>
        <taxon>Actinomycetota</taxon>
        <taxon>Actinomycetes</taxon>
        <taxon>Streptosporangiales</taxon>
        <taxon>Streptosporangiaceae</taxon>
        <taxon>Microbispora</taxon>
    </lineage>
</organism>
<feature type="transmembrane region" description="Helical" evidence="2">
    <location>
        <begin position="139"/>
        <end position="157"/>
    </location>
</feature>
<dbReference type="PANTHER" id="PTHR42736:SF1">
    <property type="entry name" value="PROTEIN-GLUTAMINE GAMMA-GLUTAMYLTRANSFERASE"/>
    <property type="match status" value="1"/>
</dbReference>
<reference evidence="4 5" key="1">
    <citation type="submission" date="2021-01" db="EMBL/GenBank/DDBJ databases">
        <title>Whole genome shotgun sequence of Microbispora siamensis NBRC 104113.</title>
        <authorList>
            <person name="Komaki H."/>
            <person name="Tamura T."/>
        </authorList>
    </citation>
    <scope>NUCLEOTIDE SEQUENCE [LARGE SCALE GENOMIC DNA]</scope>
    <source>
        <strain evidence="4 5">NBRC 104113</strain>
    </source>
</reference>
<feature type="transmembrane region" description="Helical" evidence="2">
    <location>
        <begin position="163"/>
        <end position="180"/>
    </location>
</feature>
<dbReference type="Pfam" id="PF11992">
    <property type="entry name" value="TgpA_N"/>
    <property type="match status" value="1"/>
</dbReference>
<feature type="domain" description="Transglutaminase-like" evidence="3">
    <location>
        <begin position="475"/>
        <end position="544"/>
    </location>
</feature>
<gene>
    <name evidence="4" type="ORF">Msi02_03120</name>
</gene>
<accession>A0ABQ4GDI6</accession>
<dbReference type="InterPro" id="IPR038765">
    <property type="entry name" value="Papain-like_cys_pep_sf"/>
</dbReference>
<evidence type="ECO:0000313" key="4">
    <source>
        <dbReference type="EMBL" id="GIH59495.1"/>
    </source>
</evidence>
<proteinExistence type="predicted"/>
<feature type="compositionally biased region" description="Polar residues" evidence="1">
    <location>
        <begin position="566"/>
        <end position="578"/>
    </location>
</feature>
<feature type="transmembrane region" description="Helical" evidence="2">
    <location>
        <begin position="113"/>
        <end position="132"/>
    </location>
</feature>
<comment type="caution">
    <text evidence="4">The sequence shown here is derived from an EMBL/GenBank/DDBJ whole genome shotgun (WGS) entry which is preliminary data.</text>
</comment>
<dbReference type="Pfam" id="PF01841">
    <property type="entry name" value="Transglut_core"/>
    <property type="match status" value="1"/>
</dbReference>
<feature type="region of interest" description="Disordered" evidence="1">
    <location>
        <begin position="778"/>
        <end position="816"/>
    </location>
</feature>
<protein>
    <submittedName>
        <fullName evidence="4">Transglutaminase</fullName>
    </submittedName>
</protein>
<dbReference type="PANTHER" id="PTHR42736">
    <property type="entry name" value="PROTEIN-GLUTAMINE GAMMA-GLUTAMYLTRANSFERASE"/>
    <property type="match status" value="1"/>
</dbReference>
<dbReference type="InterPro" id="IPR002931">
    <property type="entry name" value="Transglutaminase-like"/>
</dbReference>
<feature type="region of interest" description="Disordered" evidence="1">
    <location>
        <begin position="559"/>
        <end position="599"/>
    </location>
</feature>
<evidence type="ECO:0000313" key="5">
    <source>
        <dbReference type="Proteomes" id="UP000660454"/>
    </source>
</evidence>
<evidence type="ECO:0000259" key="3">
    <source>
        <dbReference type="SMART" id="SM00460"/>
    </source>
</evidence>
<keyword evidence="2" id="KW-0472">Membrane</keyword>
<dbReference type="Proteomes" id="UP000660454">
    <property type="component" value="Unassembled WGS sequence"/>
</dbReference>
<feature type="transmembrane region" description="Helical" evidence="2">
    <location>
        <begin position="619"/>
        <end position="640"/>
    </location>
</feature>